<comment type="caution">
    <text evidence="2">The sequence shown here is derived from an EMBL/GenBank/DDBJ whole genome shotgun (WGS) entry which is preliminary data.</text>
</comment>
<sequence>MNGSSLCASSGNSSGIMSAPSAPGFSSVHLVSSCSVSPLIAGQSSHMQPQKQLQQQHSMSRASLAAPSSPSLIDALSSGAIEPERQRLKEILANTVHQRQTNVQQHQPNLCSSHPQYCVTTCTDISPIPVCSLSRSPSLPSVASTALLRQQASPASPSSGCAHISGACSPAPSPANSTCVCPGNGPLTIFGTGVLDSPISSSNSAISSPPILMSDRRMSHIAAPLTSIQSPNSTPMSIPTPNPVPSPVSTPLPGSCHATSTQTQVTLSGGASNSLLASPTLAIDTENVFNPRSPNSGYQHQLRFRHQPIYATAQASPLPIVQPNIVIRPTIHPNAPPLSQHQIQQMAPRTLAPSHTGLQNNYMKVIFLYVSHCNA</sequence>
<feature type="region of interest" description="Disordered" evidence="1">
    <location>
        <begin position="45"/>
        <end position="71"/>
    </location>
</feature>
<evidence type="ECO:0000313" key="3">
    <source>
        <dbReference type="Proteomes" id="UP000784294"/>
    </source>
</evidence>
<protein>
    <submittedName>
        <fullName evidence="2">Uncharacterized protein</fullName>
    </submittedName>
</protein>
<organism evidence="2 3">
    <name type="scientific">Protopolystoma xenopodis</name>
    <dbReference type="NCBI Taxonomy" id="117903"/>
    <lineage>
        <taxon>Eukaryota</taxon>
        <taxon>Metazoa</taxon>
        <taxon>Spiralia</taxon>
        <taxon>Lophotrochozoa</taxon>
        <taxon>Platyhelminthes</taxon>
        <taxon>Monogenea</taxon>
        <taxon>Polyopisthocotylea</taxon>
        <taxon>Polystomatidea</taxon>
        <taxon>Polystomatidae</taxon>
        <taxon>Protopolystoma</taxon>
    </lineage>
</organism>
<keyword evidence="3" id="KW-1185">Reference proteome</keyword>
<proteinExistence type="predicted"/>
<dbReference type="Proteomes" id="UP000784294">
    <property type="component" value="Unassembled WGS sequence"/>
</dbReference>
<evidence type="ECO:0000313" key="2">
    <source>
        <dbReference type="EMBL" id="VEL40718.1"/>
    </source>
</evidence>
<dbReference type="EMBL" id="CAAALY010266113">
    <property type="protein sequence ID" value="VEL40718.1"/>
    <property type="molecule type" value="Genomic_DNA"/>
</dbReference>
<name>A0A3S5BCR7_9PLAT</name>
<evidence type="ECO:0000256" key="1">
    <source>
        <dbReference type="SAM" id="MobiDB-lite"/>
    </source>
</evidence>
<gene>
    <name evidence="2" type="ORF">PXEA_LOCUS34158</name>
</gene>
<reference evidence="2" key="1">
    <citation type="submission" date="2018-11" db="EMBL/GenBank/DDBJ databases">
        <authorList>
            <consortium name="Pathogen Informatics"/>
        </authorList>
    </citation>
    <scope>NUCLEOTIDE SEQUENCE</scope>
</reference>
<dbReference type="AlphaFoldDB" id="A0A3S5BCR7"/>
<accession>A0A3S5BCR7</accession>